<gene>
    <name evidence="3" type="ORF">ASPZODRAFT_18063</name>
</gene>
<evidence type="ECO:0000256" key="1">
    <source>
        <dbReference type="SAM" id="MobiDB-lite"/>
    </source>
</evidence>
<dbReference type="OrthoDB" id="2522477at2759"/>
<protein>
    <recommendedName>
        <fullName evidence="2">F-box domain-containing protein</fullName>
    </recommendedName>
</protein>
<dbReference type="InterPro" id="IPR036047">
    <property type="entry name" value="F-box-like_dom_sf"/>
</dbReference>
<name>A0A1L9SDJ3_9EURO</name>
<dbReference type="Pfam" id="PF12937">
    <property type="entry name" value="F-box-like"/>
    <property type="match status" value="1"/>
</dbReference>
<evidence type="ECO:0000313" key="4">
    <source>
        <dbReference type="Proteomes" id="UP000184188"/>
    </source>
</evidence>
<feature type="region of interest" description="Disordered" evidence="1">
    <location>
        <begin position="289"/>
        <end position="323"/>
    </location>
</feature>
<accession>A0A1L9SDJ3</accession>
<dbReference type="CDD" id="cd09917">
    <property type="entry name" value="F-box_SF"/>
    <property type="match status" value="1"/>
</dbReference>
<dbReference type="AlphaFoldDB" id="A0A1L9SDJ3"/>
<proteinExistence type="predicted"/>
<dbReference type="SUPFAM" id="SSF81383">
    <property type="entry name" value="F-box domain"/>
    <property type="match status" value="1"/>
</dbReference>
<dbReference type="RefSeq" id="XP_022579667.1">
    <property type="nucleotide sequence ID" value="XM_022727145.1"/>
</dbReference>
<evidence type="ECO:0000313" key="3">
    <source>
        <dbReference type="EMBL" id="OJJ45157.1"/>
    </source>
</evidence>
<evidence type="ECO:0000259" key="2">
    <source>
        <dbReference type="Pfam" id="PF12937"/>
    </source>
</evidence>
<dbReference type="Proteomes" id="UP000184188">
    <property type="component" value="Unassembled WGS sequence"/>
</dbReference>
<dbReference type="InterPro" id="IPR001810">
    <property type="entry name" value="F-box_dom"/>
</dbReference>
<reference evidence="4" key="1">
    <citation type="journal article" date="2017" name="Genome Biol.">
        <title>Comparative genomics reveals high biological diversity and specific adaptations in the industrially and medically important fungal genus Aspergillus.</title>
        <authorList>
            <person name="de Vries R.P."/>
            <person name="Riley R."/>
            <person name="Wiebenga A."/>
            <person name="Aguilar-Osorio G."/>
            <person name="Amillis S."/>
            <person name="Uchima C.A."/>
            <person name="Anderluh G."/>
            <person name="Asadollahi M."/>
            <person name="Askin M."/>
            <person name="Barry K."/>
            <person name="Battaglia E."/>
            <person name="Bayram O."/>
            <person name="Benocci T."/>
            <person name="Braus-Stromeyer S.A."/>
            <person name="Caldana C."/>
            <person name="Canovas D."/>
            <person name="Cerqueira G.C."/>
            <person name="Chen F."/>
            <person name="Chen W."/>
            <person name="Choi C."/>
            <person name="Clum A."/>
            <person name="Dos Santos R.A."/>
            <person name="Damasio A.R."/>
            <person name="Diallinas G."/>
            <person name="Emri T."/>
            <person name="Fekete E."/>
            <person name="Flipphi M."/>
            <person name="Freyberg S."/>
            <person name="Gallo A."/>
            <person name="Gournas C."/>
            <person name="Habgood R."/>
            <person name="Hainaut M."/>
            <person name="Harispe M.L."/>
            <person name="Henrissat B."/>
            <person name="Hilden K.S."/>
            <person name="Hope R."/>
            <person name="Hossain A."/>
            <person name="Karabika E."/>
            <person name="Karaffa L."/>
            <person name="Karanyi Z."/>
            <person name="Krasevec N."/>
            <person name="Kuo A."/>
            <person name="Kusch H."/>
            <person name="LaButti K."/>
            <person name="Lagendijk E.L."/>
            <person name="Lapidus A."/>
            <person name="Levasseur A."/>
            <person name="Lindquist E."/>
            <person name="Lipzen A."/>
            <person name="Logrieco A.F."/>
            <person name="MacCabe A."/>
            <person name="Maekelae M.R."/>
            <person name="Malavazi I."/>
            <person name="Melin P."/>
            <person name="Meyer V."/>
            <person name="Mielnichuk N."/>
            <person name="Miskei M."/>
            <person name="Molnar A.P."/>
            <person name="Mule G."/>
            <person name="Ngan C.Y."/>
            <person name="Orejas M."/>
            <person name="Orosz E."/>
            <person name="Ouedraogo J.P."/>
            <person name="Overkamp K.M."/>
            <person name="Park H.-S."/>
            <person name="Perrone G."/>
            <person name="Piumi F."/>
            <person name="Punt P.J."/>
            <person name="Ram A.F."/>
            <person name="Ramon A."/>
            <person name="Rauscher S."/>
            <person name="Record E."/>
            <person name="Riano-Pachon D.M."/>
            <person name="Robert V."/>
            <person name="Roehrig J."/>
            <person name="Ruller R."/>
            <person name="Salamov A."/>
            <person name="Salih N.S."/>
            <person name="Samson R.A."/>
            <person name="Sandor E."/>
            <person name="Sanguinetti M."/>
            <person name="Schuetze T."/>
            <person name="Sepcic K."/>
            <person name="Shelest E."/>
            <person name="Sherlock G."/>
            <person name="Sophianopoulou V."/>
            <person name="Squina F.M."/>
            <person name="Sun H."/>
            <person name="Susca A."/>
            <person name="Todd R.B."/>
            <person name="Tsang A."/>
            <person name="Unkles S.E."/>
            <person name="van de Wiele N."/>
            <person name="van Rossen-Uffink D."/>
            <person name="Oliveira J.V."/>
            <person name="Vesth T.C."/>
            <person name="Visser J."/>
            <person name="Yu J.-H."/>
            <person name="Zhou M."/>
            <person name="Andersen M.R."/>
            <person name="Archer D.B."/>
            <person name="Baker S.E."/>
            <person name="Benoit I."/>
            <person name="Brakhage A.A."/>
            <person name="Braus G.H."/>
            <person name="Fischer R."/>
            <person name="Frisvad J.C."/>
            <person name="Goldman G.H."/>
            <person name="Houbraken J."/>
            <person name="Oakley B."/>
            <person name="Pocsi I."/>
            <person name="Scazzocchio C."/>
            <person name="Seiboth B."/>
            <person name="vanKuyk P.A."/>
            <person name="Wortman J."/>
            <person name="Dyer P.S."/>
            <person name="Grigoriev I.V."/>
        </authorList>
    </citation>
    <scope>NUCLEOTIDE SEQUENCE [LARGE SCALE GENOMIC DNA]</scope>
    <source>
        <strain evidence="4">CBS 506.65</strain>
    </source>
</reference>
<feature type="compositionally biased region" description="Acidic residues" evidence="1">
    <location>
        <begin position="299"/>
        <end position="321"/>
    </location>
</feature>
<feature type="domain" description="F-box" evidence="2">
    <location>
        <begin position="6"/>
        <end position="46"/>
    </location>
</feature>
<sequence length="352" mass="40422">MESLSEEVFMIILEYSDQRTQAALSQTCRAFHRITLPFLYKSVCIQASKCDFENVLPTIGKYSNLIHSLAIDTNRSNLSPCRVAPYLNATAKLQALALYGGYWMWDGEDERWATLEADLYGFFTLQTGIQSNLRSLTLDRVEKNGQAAFLQSPVVFQITTLQKLTLRGFLLDASSTAIEARLHRSTDLTILVIERSYLAFPALRNILHAPRALRRLTVSHDRSYGSHELGFVDQHEARLAELIDVLLLHRNSLEELNFAEEDMIYNEEAPFGYSWQKGSQRDSIYADLSIIEDDRNGDTDDEDDEDEDEEDEDEEDEDDGDDFKVYAKQFPSLRHWDCDVDGLRIYLNDPEY</sequence>
<dbReference type="STRING" id="1073090.A0A1L9SDJ3"/>
<keyword evidence="4" id="KW-1185">Reference proteome</keyword>
<dbReference type="VEuPathDB" id="FungiDB:ASPZODRAFT_18063"/>
<dbReference type="EMBL" id="KV878346">
    <property type="protein sequence ID" value="OJJ45157.1"/>
    <property type="molecule type" value="Genomic_DNA"/>
</dbReference>
<dbReference type="GeneID" id="34613609"/>
<organism evidence="3 4">
    <name type="scientific">Penicilliopsis zonata CBS 506.65</name>
    <dbReference type="NCBI Taxonomy" id="1073090"/>
    <lineage>
        <taxon>Eukaryota</taxon>
        <taxon>Fungi</taxon>
        <taxon>Dikarya</taxon>
        <taxon>Ascomycota</taxon>
        <taxon>Pezizomycotina</taxon>
        <taxon>Eurotiomycetes</taxon>
        <taxon>Eurotiomycetidae</taxon>
        <taxon>Eurotiales</taxon>
        <taxon>Aspergillaceae</taxon>
        <taxon>Penicilliopsis</taxon>
    </lineage>
</organism>